<dbReference type="InterPro" id="IPR013083">
    <property type="entry name" value="Znf_RING/FYVE/PHD"/>
</dbReference>
<feature type="region of interest" description="Disordered" evidence="13">
    <location>
        <begin position="433"/>
        <end position="453"/>
    </location>
</feature>
<dbReference type="InterPro" id="IPR001841">
    <property type="entry name" value="Znf_RING"/>
</dbReference>
<evidence type="ECO:0000256" key="3">
    <source>
        <dbReference type="ARBA" id="ARBA00004906"/>
    </source>
</evidence>
<feature type="region of interest" description="Disordered" evidence="13">
    <location>
        <begin position="99"/>
        <end position="119"/>
    </location>
</feature>
<feature type="compositionally biased region" description="Basic and acidic residues" evidence="13">
    <location>
        <begin position="267"/>
        <end position="281"/>
    </location>
</feature>
<keyword evidence="16" id="KW-1185">Reference proteome</keyword>
<keyword evidence="10" id="KW-0539">Nucleus</keyword>
<reference evidence="15 16" key="1">
    <citation type="journal article" date="2020" name="Nature">
        <title>Six reference-quality genomes reveal evolution of bat adaptations.</title>
        <authorList>
            <person name="Jebb D."/>
            <person name="Huang Z."/>
            <person name="Pippel M."/>
            <person name="Hughes G.M."/>
            <person name="Lavrichenko K."/>
            <person name="Devanna P."/>
            <person name="Winkler S."/>
            <person name="Jermiin L.S."/>
            <person name="Skirmuntt E.C."/>
            <person name="Katzourakis A."/>
            <person name="Burkitt-Gray L."/>
            <person name="Ray D.A."/>
            <person name="Sullivan K.A.M."/>
            <person name="Roscito J.G."/>
            <person name="Kirilenko B.M."/>
            <person name="Davalos L.M."/>
            <person name="Corthals A.P."/>
            <person name="Power M.L."/>
            <person name="Jones G."/>
            <person name="Ransome R.D."/>
            <person name="Dechmann D.K.N."/>
            <person name="Locatelli A.G."/>
            <person name="Puechmaille S.J."/>
            <person name="Fedrigo O."/>
            <person name="Jarvis E.D."/>
            <person name="Hiller M."/>
            <person name="Vernes S.C."/>
            <person name="Myers E.W."/>
            <person name="Teeling E.C."/>
        </authorList>
    </citation>
    <scope>NUCLEOTIDE SEQUENCE [LARGE SCALE GENOMIC DNA]</scope>
    <source>
        <strain evidence="15">MMolMol1</strain>
        <tissue evidence="15">Muscle</tissue>
    </source>
</reference>
<name>A0A7J8DTM3_MOLMO</name>
<evidence type="ECO:0000256" key="6">
    <source>
        <dbReference type="ARBA" id="ARBA00022723"/>
    </source>
</evidence>
<feature type="compositionally biased region" description="Basic and acidic residues" evidence="13">
    <location>
        <begin position="360"/>
        <end position="374"/>
    </location>
</feature>
<evidence type="ECO:0000259" key="14">
    <source>
        <dbReference type="PROSITE" id="PS50089"/>
    </source>
</evidence>
<comment type="caution">
    <text evidence="15">The sequence shown here is derived from an EMBL/GenBank/DDBJ whole genome shotgun (WGS) entry which is preliminary data.</text>
</comment>
<dbReference type="GO" id="GO:0006511">
    <property type="term" value="P:ubiquitin-dependent protein catabolic process"/>
    <property type="evidence" value="ECO:0007669"/>
    <property type="project" value="TreeGrafter"/>
</dbReference>
<dbReference type="PANTHER" id="PTHR45931">
    <property type="entry name" value="SI:CH211-59O9.10"/>
    <property type="match status" value="1"/>
</dbReference>
<accession>A0A7J8DTM3</accession>
<dbReference type="AlphaFoldDB" id="A0A7J8DTM3"/>
<evidence type="ECO:0000313" key="16">
    <source>
        <dbReference type="Proteomes" id="UP000550707"/>
    </source>
</evidence>
<dbReference type="GO" id="GO:0016567">
    <property type="term" value="P:protein ubiquitination"/>
    <property type="evidence" value="ECO:0007669"/>
    <property type="project" value="TreeGrafter"/>
</dbReference>
<dbReference type="Pfam" id="PF13639">
    <property type="entry name" value="zf-RING_2"/>
    <property type="match status" value="1"/>
</dbReference>
<evidence type="ECO:0000256" key="10">
    <source>
        <dbReference type="ARBA" id="ARBA00023242"/>
    </source>
</evidence>
<dbReference type="Proteomes" id="UP000550707">
    <property type="component" value="Unassembled WGS sequence"/>
</dbReference>
<comment type="similarity">
    <text evidence="11">Belongs to the RNF12 family.</text>
</comment>
<keyword evidence="9" id="KW-0862">Zinc</keyword>
<evidence type="ECO:0000256" key="1">
    <source>
        <dbReference type="ARBA" id="ARBA00000900"/>
    </source>
</evidence>
<organism evidence="15 16">
    <name type="scientific">Molossus molossus</name>
    <name type="common">Pallas' mastiff bat</name>
    <name type="synonym">Vespertilio molossus</name>
    <dbReference type="NCBI Taxonomy" id="27622"/>
    <lineage>
        <taxon>Eukaryota</taxon>
        <taxon>Metazoa</taxon>
        <taxon>Chordata</taxon>
        <taxon>Craniata</taxon>
        <taxon>Vertebrata</taxon>
        <taxon>Euteleostomi</taxon>
        <taxon>Mammalia</taxon>
        <taxon>Eutheria</taxon>
        <taxon>Laurasiatheria</taxon>
        <taxon>Chiroptera</taxon>
        <taxon>Yangochiroptera</taxon>
        <taxon>Molossidae</taxon>
        <taxon>Molossus</taxon>
    </lineage>
</organism>
<evidence type="ECO:0000256" key="12">
    <source>
        <dbReference type="PROSITE-ProRule" id="PRU00175"/>
    </source>
</evidence>
<evidence type="ECO:0000256" key="13">
    <source>
        <dbReference type="SAM" id="MobiDB-lite"/>
    </source>
</evidence>
<feature type="region of interest" description="Disordered" evidence="13">
    <location>
        <begin position="145"/>
        <end position="281"/>
    </location>
</feature>
<feature type="region of interest" description="Disordered" evidence="13">
    <location>
        <begin position="72"/>
        <end position="91"/>
    </location>
</feature>
<dbReference type="OrthoDB" id="8062037at2759"/>
<evidence type="ECO:0000256" key="7">
    <source>
        <dbReference type="ARBA" id="ARBA00022771"/>
    </source>
</evidence>
<feature type="compositionally biased region" description="Polar residues" evidence="13">
    <location>
        <begin position="166"/>
        <end position="192"/>
    </location>
</feature>
<dbReference type="EC" id="2.3.2.27" evidence="4"/>
<comment type="subcellular location">
    <subcellularLocation>
        <location evidence="2">Nucleus</location>
    </subcellularLocation>
</comment>
<dbReference type="InParanoid" id="A0A7J8DTM3"/>
<feature type="compositionally biased region" description="Polar residues" evidence="13">
    <location>
        <begin position="241"/>
        <end position="266"/>
    </location>
</feature>
<feature type="compositionally biased region" description="Low complexity" evidence="13">
    <location>
        <begin position="226"/>
        <end position="240"/>
    </location>
</feature>
<dbReference type="PROSITE" id="PS50089">
    <property type="entry name" value="ZF_RING_2"/>
    <property type="match status" value="1"/>
</dbReference>
<keyword evidence="7 12" id="KW-0863">Zinc-finger</keyword>
<dbReference type="GO" id="GO:0005634">
    <property type="term" value="C:nucleus"/>
    <property type="evidence" value="ECO:0007669"/>
    <property type="project" value="TreeGrafter"/>
</dbReference>
<comment type="catalytic activity">
    <reaction evidence="1">
        <text>S-ubiquitinyl-[E2 ubiquitin-conjugating enzyme]-L-cysteine + [acceptor protein]-L-lysine = [E2 ubiquitin-conjugating enzyme]-L-cysteine + N(6)-ubiquitinyl-[acceptor protein]-L-lysine.</text>
        <dbReference type="EC" id="2.3.2.27"/>
    </reaction>
</comment>
<dbReference type="Gene3D" id="3.30.40.10">
    <property type="entry name" value="Zinc/RING finger domain, C3HC4 (zinc finger)"/>
    <property type="match status" value="1"/>
</dbReference>
<dbReference type="PANTHER" id="PTHR45931:SF1">
    <property type="entry name" value="RING-TYPE DOMAIN-CONTAINING PROTEIN"/>
    <property type="match status" value="1"/>
</dbReference>
<dbReference type="InterPro" id="IPR051834">
    <property type="entry name" value="RING_finger_E3_ligase"/>
</dbReference>
<feature type="compositionally biased region" description="Low complexity" evidence="13">
    <location>
        <begin position="326"/>
        <end position="341"/>
    </location>
</feature>
<feature type="region of interest" description="Disordered" evidence="13">
    <location>
        <begin position="295"/>
        <end position="379"/>
    </location>
</feature>
<feature type="domain" description="RING-type" evidence="14">
    <location>
        <begin position="730"/>
        <end position="771"/>
    </location>
</feature>
<evidence type="ECO:0000256" key="11">
    <source>
        <dbReference type="ARBA" id="ARBA00038418"/>
    </source>
</evidence>
<dbReference type="Pfam" id="PF25914">
    <property type="entry name" value="RNF6_N"/>
    <property type="match status" value="1"/>
</dbReference>
<evidence type="ECO:0000256" key="2">
    <source>
        <dbReference type="ARBA" id="ARBA00004123"/>
    </source>
</evidence>
<feature type="compositionally biased region" description="Acidic residues" evidence="13">
    <location>
        <begin position="74"/>
        <end position="86"/>
    </location>
</feature>
<protein>
    <recommendedName>
        <fullName evidence="4">RING-type E3 ubiquitin transferase</fullName>
        <ecNumber evidence="4">2.3.2.27</ecNumber>
    </recommendedName>
</protein>
<keyword evidence="6" id="KW-0479">Metal-binding</keyword>
<dbReference type="GO" id="GO:0008270">
    <property type="term" value="F:zinc ion binding"/>
    <property type="evidence" value="ECO:0007669"/>
    <property type="project" value="UniProtKB-KW"/>
</dbReference>
<feature type="compositionally biased region" description="Low complexity" evidence="13">
    <location>
        <begin position="596"/>
        <end position="651"/>
    </location>
</feature>
<evidence type="ECO:0000256" key="5">
    <source>
        <dbReference type="ARBA" id="ARBA00022679"/>
    </source>
</evidence>
<dbReference type="InterPro" id="IPR058896">
    <property type="entry name" value="RNF6/12_N"/>
</dbReference>
<dbReference type="SMART" id="SM00184">
    <property type="entry name" value="RING"/>
    <property type="match status" value="1"/>
</dbReference>
<evidence type="ECO:0000256" key="8">
    <source>
        <dbReference type="ARBA" id="ARBA00022786"/>
    </source>
</evidence>
<sequence>MENSDSGEEGDGSVARRRSQMARLVREDFHRFVSNLSEDDYKLLGGNNLPGNPGESTEAELRRFQLIKENLLENSDENTGEGDSSDDVSSSDSLIDWLTSFEPTENVTRGQREYQPWREMNQVNPHSDFRFRSEININFHNGRARVENKYAPSTRLPKGENRENSQSHMENPQSESRFTRPSRSERSANGASTEVPPPIGQNRASSTSPDHSRTRATTERRSPPCSLGQLSQRLHHSQSSPKSGSVRDQLNSCKQTEIVTSGQREQQPWREGSRVNPHSDYRFRSEININLHNGRARVENKYAPSTRLPRGENRENSQGHMQNPQSESRFTRSSRSEPSTTGASTEVPPPRGQKRASSRSPDHSRTRATTERRSPPHSLSELLRGLHHSVSSPTFEQPLVNATERFFRTQHQETLRQQITGVELQNRGLFATSGTRNNIQRESSPDTASDSESCGLRQINSTICFYSEVERVHPVAYSERDRLTSITQKTPETPNNTVTLESEQGELSHMFSHYEQADIRAYVSTTGIPICRILNMGLNTSGAIQSTLRQTMTDFSDSSNLMYSDCDLEPCLLARSQNMDRTESPNGRDCFHGRRSSGSTSNSSCDSCSHSTLPSSLNSSYTSSSSSNLMPSSSSSLISSSSSSDENSEISPLFSEGSDERRVSPHLSSETRSDSRSMTPIIFDESDSWASLDQFFLLNDNHNHPTGLSKAQIDNLVIRSFVENDTLKACIICMTEYTEGNKLRSLPCSHEYHAHCIDRWLADNSTCPICRRKVVDSGERKL</sequence>
<keyword evidence="5" id="KW-0808">Transferase</keyword>
<evidence type="ECO:0000313" key="15">
    <source>
        <dbReference type="EMBL" id="KAF6426483.1"/>
    </source>
</evidence>
<dbReference type="GO" id="GO:0061630">
    <property type="term" value="F:ubiquitin protein ligase activity"/>
    <property type="evidence" value="ECO:0007669"/>
    <property type="project" value="TreeGrafter"/>
</dbReference>
<keyword evidence="8" id="KW-0833">Ubl conjugation pathway</keyword>
<evidence type="ECO:0000256" key="9">
    <source>
        <dbReference type="ARBA" id="ARBA00022833"/>
    </source>
</evidence>
<dbReference type="EMBL" id="JACASF010000016">
    <property type="protein sequence ID" value="KAF6426483.1"/>
    <property type="molecule type" value="Genomic_DNA"/>
</dbReference>
<proteinExistence type="inferred from homology"/>
<gene>
    <name evidence="15" type="ORF">HJG59_009173</name>
</gene>
<dbReference type="GO" id="GO:0060816">
    <property type="term" value="P:random inactivation of X chromosome"/>
    <property type="evidence" value="ECO:0007669"/>
    <property type="project" value="TreeGrafter"/>
</dbReference>
<dbReference type="SUPFAM" id="SSF57850">
    <property type="entry name" value="RING/U-box"/>
    <property type="match status" value="1"/>
</dbReference>
<feature type="compositionally biased region" description="Basic and acidic residues" evidence="13">
    <location>
        <begin position="658"/>
        <end position="675"/>
    </location>
</feature>
<comment type="pathway">
    <text evidence="3">Protein modification; protein ubiquitination.</text>
</comment>
<feature type="region of interest" description="Disordered" evidence="13">
    <location>
        <begin position="579"/>
        <end position="676"/>
    </location>
</feature>
<feature type="compositionally biased region" description="Basic and acidic residues" evidence="13">
    <location>
        <begin position="210"/>
        <end position="222"/>
    </location>
</feature>
<evidence type="ECO:0000256" key="4">
    <source>
        <dbReference type="ARBA" id="ARBA00012483"/>
    </source>
</evidence>